<reference evidence="1 2" key="1">
    <citation type="submission" date="2020-08" db="EMBL/GenBank/DDBJ databases">
        <title>Genomic Encyclopedia of Type Strains, Phase IV (KMG-IV): sequencing the most valuable type-strain genomes for metagenomic binning, comparative biology and taxonomic classification.</title>
        <authorList>
            <person name="Goeker M."/>
        </authorList>
    </citation>
    <scope>NUCLEOTIDE SEQUENCE [LARGE SCALE GENOMIC DNA]</scope>
    <source>
        <strain evidence="1 2">DSM 22975</strain>
    </source>
</reference>
<accession>A0A841GAY6</accession>
<dbReference type="Proteomes" id="UP000585721">
    <property type="component" value="Unassembled WGS sequence"/>
</dbReference>
<dbReference type="SUPFAM" id="SSF46785">
    <property type="entry name" value="Winged helix' DNA-binding domain"/>
    <property type="match status" value="1"/>
</dbReference>
<dbReference type="RefSeq" id="WP_188025886.1">
    <property type="nucleotide sequence ID" value="NZ_JACHGR010000003.1"/>
</dbReference>
<dbReference type="EMBL" id="JACHGR010000003">
    <property type="protein sequence ID" value="MBB6055099.1"/>
    <property type="molecule type" value="Genomic_DNA"/>
</dbReference>
<name>A0A841GAY6_9GAMM</name>
<comment type="caution">
    <text evidence="1">The sequence shown here is derived from an EMBL/GenBank/DDBJ whole genome shotgun (WGS) entry which is preliminary data.</text>
</comment>
<dbReference type="InterPro" id="IPR036390">
    <property type="entry name" value="WH_DNA-bd_sf"/>
</dbReference>
<protein>
    <submittedName>
        <fullName evidence="1">Putative transcriptional regulator</fullName>
    </submittedName>
</protein>
<sequence length="164" mass="18343">MSSPSVQRRKNKNASQGQLWKDWKNNGGICQIPRQVLMSEDYISLNHASVRVLMALVSQYNGANNGDLCATQSEMAKHGIKSPDTLTRTLKELLQRGMIVKTRSGISGVNGHRLCTLYALSWLAVDEIGKKFGSKWMTEIRGTKTALRLDFSKPHDGEFKYQTA</sequence>
<evidence type="ECO:0000313" key="2">
    <source>
        <dbReference type="Proteomes" id="UP000585721"/>
    </source>
</evidence>
<dbReference type="InterPro" id="IPR036388">
    <property type="entry name" value="WH-like_DNA-bd_sf"/>
</dbReference>
<evidence type="ECO:0000313" key="1">
    <source>
        <dbReference type="EMBL" id="MBB6055099.1"/>
    </source>
</evidence>
<keyword evidence="2" id="KW-1185">Reference proteome</keyword>
<dbReference type="AlphaFoldDB" id="A0A841GAY6"/>
<gene>
    <name evidence="1" type="ORF">HNR75_000981</name>
</gene>
<dbReference type="Gene3D" id="1.10.10.10">
    <property type="entry name" value="Winged helix-like DNA-binding domain superfamily/Winged helix DNA-binding domain"/>
    <property type="match status" value="1"/>
</dbReference>
<proteinExistence type="predicted"/>
<organism evidence="1 2">
    <name type="scientific">Tolumonas osonensis</name>
    <dbReference type="NCBI Taxonomy" id="675874"/>
    <lineage>
        <taxon>Bacteria</taxon>
        <taxon>Pseudomonadati</taxon>
        <taxon>Pseudomonadota</taxon>
        <taxon>Gammaproteobacteria</taxon>
        <taxon>Aeromonadales</taxon>
        <taxon>Aeromonadaceae</taxon>
        <taxon>Tolumonas</taxon>
    </lineage>
</organism>